<feature type="transmembrane region" description="Helical" evidence="5">
    <location>
        <begin position="103"/>
        <end position="124"/>
    </location>
</feature>
<evidence type="ECO:0000313" key="6">
    <source>
        <dbReference type="EMBL" id="ACB07430.1"/>
    </source>
</evidence>
<feature type="transmembrane region" description="Helical" evidence="5">
    <location>
        <begin position="130"/>
        <end position="152"/>
    </location>
</feature>
<evidence type="ECO:0000256" key="1">
    <source>
        <dbReference type="ARBA" id="ARBA00004141"/>
    </source>
</evidence>
<dbReference type="InParanoid" id="B1L4Q1"/>
<dbReference type="AlphaFoldDB" id="B1L4Q1"/>
<feature type="transmembrane region" description="Helical" evidence="5">
    <location>
        <begin position="12"/>
        <end position="31"/>
    </location>
</feature>
<protein>
    <submittedName>
        <fullName evidence="6">Uncharacterized protein</fullName>
    </submittedName>
</protein>
<dbReference type="STRING" id="374847.Kcr_0678"/>
<dbReference type="GO" id="GO:0016020">
    <property type="term" value="C:membrane"/>
    <property type="evidence" value="ECO:0007669"/>
    <property type="project" value="UniProtKB-SubCell"/>
</dbReference>
<gene>
    <name evidence="6" type="ordered locus">Kcr_0678</name>
</gene>
<dbReference type="PANTHER" id="PTHR42038:SF2">
    <property type="entry name" value="TERPENE CYCLASE AUSL"/>
    <property type="match status" value="1"/>
</dbReference>
<evidence type="ECO:0000313" key="7">
    <source>
        <dbReference type="Proteomes" id="UP000001686"/>
    </source>
</evidence>
<keyword evidence="3 5" id="KW-1133">Transmembrane helix</keyword>
<comment type="subcellular location">
    <subcellularLocation>
        <location evidence="1">Membrane</location>
        <topology evidence="1">Multi-pass membrane protein</topology>
    </subcellularLocation>
</comment>
<dbReference type="Pfam" id="PF25129">
    <property type="entry name" value="Pyr4-TMTC"/>
    <property type="match status" value="1"/>
</dbReference>
<feature type="transmembrane region" description="Helical" evidence="5">
    <location>
        <begin position="43"/>
        <end position="65"/>
    </location>
</feature>
<reference evidence="6 7" key="1">
    <citation type="journal article" date="2008" name="Proc. Natl. Acad. Sci. U.S.A.">
        <title>A korarchaeal genome reveals new insights into the evolution of the Archaea.</title>
        <authorList>
            <person name="Elkins J.G."/>
            <person name="Podar M."/>
            <person name="Graham D.E."/>
            <person name="Makarova K.S."/>
            <person name="Wolf Y."/>
            <person name="Randau L."/>
            <person name="Hedlund B.P."/>
            <person name="Brochier-Armanet C."/>
            <person name="Kunin V."/>
            <person name="Anderson I."/>
            <person name="Lapidus A."/>
            <person name="Goltsman E."/>
            <person name="Barry K."/>
            <person name="Koonin E.V."/>
            <person name="Hugenholtz P."/>
            <person name="Kyrpides N."/>
            <person name="Wanner G."/>
            <person name="Richardson P."/>
            <person name="Keller M."/>
            <person name="Stetter K.O."/>
        </authorList>
    </citation>
    <scope>NUCLEOTIDE SEQUENCE [LARGE SCALE GENOMIC DNA]</scope>
    <source>
        <strain evidence="7">OPF8</strain>
    </source>
</reference>
<name>B1L4Q1_KORCO</name>
<keyword evidence="4 5" id="KW-0472">Membrane</keyword>
<evidence type="ECO:0000256" key="3">
    <source>
        <dbReference type="ARBA" id="ARBA00022989"/>
    </source>
</evidence>
<evidence type="ECO:0000256" key="2">
    <source>
        <dbReference type="ARBA" id="ARBA00022692"/>
    </source>
</evidence>
<feature type="transmembrane region" description="Helical" evidence="5">
    <location>
        <begin position="71"/>
        <end position="91"/>
    </location>
</feature>
<keyword evidence="2 5" id="KW-0812">Transmembrane</keyword>
<sequence>MMQARVLALQPIITSIWFILDIGILYTYFRFGKKYFPAIFPFHWFYAWSMLGLTVAFVIQILFFTELGFMGARYSAFLQNLLMSVLFINMLVQRKSSEGQSMLIAVSKWLGTLAPTISFGLLGTDYARPSSLILALGVFCSVFDLIYIWLLARVRAIETGGENPKIGKGD</sequence>
<dbReference type="HOGENOM" id="CLU_087059_1_0_2"/>
<dbReference type="GO" id="GO:0016829">
    <property type="term" value="F:lyase activity"/>
    <property type="evidence" value="ECO:0007669"/>
    <property type="project" value="InterPro"/>
</dbReference>
<evidence type="ECO:0000256" key="4">
    <source>
        <dbReference type="ARBA" id="ARBA00023136"/>
    </source>
</evidence>
<evidence type="ECO:0000256" key="5">
    <source>
        <dbReference type="SAM" id="Phobius"/>
    </source>
</evidence>
<dbReference type="PANTHER" id="PTHR42038">
    <property type="match status" value="1"/>
</dbReference>
<organism evidence="6 7">
    <name type="scientific">Korarchaeum cryptofilum (strain OPF8)</name>
    <dbReference type="NCBI Taxonomy" id="374847"/>
    <lineage>
        <taxon>Archaea</taxon>
        <taxon>Thermoproteota</taxon>
        <taxon>Candidatus Korarchaeia</taxon>
        <taxon>Candidatus Korarchaeales</taxon>
        <taxon>Candidatus Korarchaeaceae</taxon>
        <taxon>Candidatus Korarchaeum</taxon>
    </lineage>
</organism>
<dbReference type="KEGG" id="kcr:Kcr_0678"/>
<accession>B1L4Q1</accession>
<dbReference type="eggNOG" id="ENOG502N5BN">
    <property type="taxonomic scope" value="Archaea"/>
</dbReference>
<dbReference type="Proteomes" id="UP000001686">
    <property type="component" value="Chromosome"/>
</dbReference>
<dbReference type="EnsemblBacteria" id="ACB07430">
    <property type="protein sequence ID" value="ACB07430"/>
    <property type="gene ID" value="Kcr_0678"/>
</dbReference>
<proteinExistence type="predicted"/>
<keyword evidence="7" id="KW-1185">Reference proteome</keyword>
<dbReference type="EMBL" id="CP000968">
    <property type="protein sequence ID" value="ACB07430.1"/>
    <property type="molecule type" value="Genomic_DNA"/>
</dbReference>
<dbReference type="InterPro" id="IPR039020">
    <property type="entry name" value="PaxB-like"/>
</dbReference>